<comment type="cofactor">
    <cofactor evidence="2">
        <name>Zn(2+)</name>
        <dbReference type="ChEBI" id="CHEBI:29105"/>
    </cofactor>
</comment>
<organism evidence="12 13">
    <name type="scientific">Tractidigestivibacter scatoligenes</name>
    <name type="common">Olsenella scatoligenes</name>
    <dbReference type="NCBI Taxonomy" id="1299998"/>
    <lineage>
        <taxon>Bacteria</taxon>
        <taxon>Bacillati</taxon>
        <taxon>Actinomycetota</taxon>
        <taxon>Coriobacteriia</taxon>
        <taxon>Coriobacteriales</taxon>
        <taxon>Atopobiaceae</taxon>
        <taxon>Tractidigestivibacter</taxon>
    </lineage>
</organism>
<evidence type="ECO:0000256" key="6">
    <source>
        <dbReference type="ARBA" id="ARBA00022801"/>
    </source>
</evidence>
<keyword evidence="6 10" id="KW-0378">Hydrolase</keyword>
<dbReference type="CDD" id="cd03429">
    <property type="entry name" value="NUDIX_NADH_pyrophosphatase_Nudt13"/>
    <property type="match status" value="1"/>
</dbReference>
<dbReference type="NCBIfam" id="NF001299">
    <property type="entry name" value="PRK00241.1"/>
    <property type="match status" value="1"/>
</dbReference>
<comment type="caution">
    <text evidence="12">The sequence shown here is derived from an EMBL/GenBank/DDBJ whole genome shotgun (WGS) entry which is preliminary data.</text>
</comment>
<dbReference type="GO" id="GO:0035529">
    <property type="term" value="F:NADH pyrophosphatase activity"/>
    <property type="evidence" value="ECO:0007669"/>
    <property type="project" value="TreeGrafter"/>
</dbReference>
<dbReference type="PANTHER" id="PTHR42904:SF6">
    <property type="entry name" value="NAD-CAPPED RNA HYDROLASE NUDT12"/>
    <property type="match status" value="1"/>
</dbReference>
<dbReference type="InterPro" id="IPR000086">
    <property type="entry name" value="NUDIX_hydrolase_dom"/>
</dbReference>
<accession>A0A117J3Z4</accession>
<comment type="similarity">
    <text evidence="3">Belongs to the Nudix hydrolase family. NudC subfamily.</text>
</comment>
<dbReference type="SUPFAM" id="SSF55811">
    <property type="entry name" value="Nudix"/>
    <property type="match status" value="1"/>
</dbReference>
<evidence type="ECO:0000256" key="7">
    <source>
        <dbReference type="ARBA" id="ARBA00022842"/>
    </source>
</evidence>
<dbReference type="InterPro" id="IPR049734">
    <property type="entry name" value="NudC-like_C"/>
</dbReference>
<dbReference type="InterPro" id="IPR050241">
    <property type="entry name" value="NAD-cap_RNA_hydrolase_NudC"/>
</dbReference>
<dbReference type="Gene3D" id="3.90.79.10">
    <property type="entry name" value="Nucleoside Triphosphate Pyrophosphohydrolase"/>
    <property type="match status" value="1"/>
</dbReference>
<dbReference type="PROSITE" id="PS51462">
    <property type="entry name" value="NUDIX"/>
    <property type="match status" value="1"/>
</dbReference>
<dbReference type="PROSITE" id="PS00893">
    <property type="entry name" value="NUDIX_BOX"/>
    <property type="match status" value="1"/>
</dbReference>
<evidence type="ECO:0000256" key="10">
    <source>
        <dbReference type="RuleBase" id="RU003476"/>
    </source>
</evidence>
<dbReference type="RefSeq" id="WP_059055036.1">
    <property type="nucleotide sequence ID" value="NZ_LOJF01000010.1"/>
</dbReference>
<evidence type="ECO:0000256" key="1">
    <source>
        <dbReference type="ARBA" id="ARBA00001946"/>
    </source>
</evidence>
<keyword evidence="8" id="KW-0520">NAD</keyword>
<dbReference type="InterPro" id="IPR020476">
    <property type="entry name" value="Nudix_hydrolase"/>
</dbReference>
<dbReference type="InterPro" id="IPR015797">
    <property type="entry name" value="NUDIX_hydrolase-like_dom_sf"/>
</dbReference>
<keyword evidence="7" id="KW-0460">Magnesium</keyword>
<reference evidence="12 13" key="1">
    <citation type="submission" date="2015-12" db="EMBL/GenBank/DDBJ databases">
        <title>Draft Genome Sequence of Olsenella scatoligenes SK9K4T; a Producer of 3-Methylindole- (skatole) and 4-Methylphenol- (p-cresol) Isolated from Pig Feces.</title>
        <authorList>
            <person name="Li X."/>
            <person name="Borg B."/>
            <person name="Canibe N."/>
        </authorList>
    </citation>
    <scope>NUCLEOTIDE SEQUENCE [LARGE SCALE GENOMIC DNA]</scope>
    <source>
        <strain evidence="12 13">SK9K4</strain>
    </source>
</reference>
<dbReference type="Proteomes" id="UP000054078">
    <property type="component" value="Unassembled WGS sequence"/>
</dbReference>
<feature type="domain" description="Nudix hydrolase" evidence="11">
    <location>
        <begin position="157"/>
        <end position="279"/>
    </location>
</feature>
<evidence type="ECO:0000256" key="3">
    <source>
        <dbReference type="ARBA" id="ARBA00009595"/>
    </source>
</evidence>
<sequence length="292" mass="32893">MIQETGKAYDNHFEPKEAKAESYVLHYRDRSALVRVVAVGERGADEFSSGEMIELPRLADYPTPPERTVFAFRIGEDDFFLALDDEVATPAGFTYERVGWLRGVGPADLAFAAAVGSQLASWYRDNRFCSRCGHAMELAPRSREIVCPNCAKIVYPKIQPGVIAAVTDGERIVLTRYQGRALKLWALVAGFTEIGESVEDTVRREVMEEVGLRVRDLRFYKSQPWPFSDTLLMGFWCHVDGSRRIRTDHQELAEARWFSPEEIPLERANDHASLTGEMIELFRTKGAAGLGL</sequence>
<evidence type="ECO:0000313" key="12">
    <source>
        <dbReference type="EMBL" id="KUH58107.1"/>
    </source>
</evidence>
<dbReference type="PRINTS" id="PR00502">
    <property type="entry name" value="NUDIXFAMILY"/>
</dbReference>
<proteinExistence type="inferred from homology"/>
<evidence type="ECO:0000256" key="8">
    <source>
        <dbReference type="ARBA" id="ARBA00023027"/>
    </source>
</evidence>
<protein>
    <recommendedName>
        <fullName evidence="4">NAD(+) diphosphatase</fullName>
        <ecNumber evidence="4">3.6.1.22</ecNumber>
    </recommendedName>
</protein>
<dbReference type="GO" id="GO:0046872">
    <property type="term" value="F:metal ion binding"/>
    <property type="evidence" value="ECO:0007669"/>
    <property type="project" value="UniProtKB-KW"/>
</dbReference>
<dbReference type="GO" id="GO:0005829">
    <property type="term" value="C:cytosol"/>
    <property type="evidence" value="ECO:0007669"/>
    <property type="project" value="TreeGrafter"/>
</dbReference>
<dbReference type="OrthoDB" id="9791656at2"/>
<evidence type="ECO:0000259" key="11">
    <source>
        <dbReference type="PROSITE" id="PS51462"/>
    </source>
</evidence>
<dbReference type="EMBL" id="LOJF01000010">
    <property type="protein sequence ID" value="KUH58107.1"/>
    <property type="molecule type" value="Genomic_DNA"/>
</dbReference>
<dbReference type="AlphaFoldDB" id="A0A117J3Z4"/>
<comment type="cofactor">
    <cofactor evidence="1">
        <name>Mg(2+)</name>
        <dbReference type="ChEBI" id="CHEBI:18420"/>
    </cofactor>
</comment>
<evidence type="ECO:0000256" key="2">
    <source>
        <dbReference type="ARBA" id="ARBA00001947"/>
    </source>
</evidence>
<dbReference type="GO" id="GO:0006742">
    <property type="term" value="P:NADP+ catabolic process"/>
    <property type="evidence" value="ECO:0007669"/>
    <property type="project" value="TreeGrafter"/>
</dbReference>
<dbReference type="InterPro" id="IPR020084">
    <property type="entry name" value="NUDIX_hydrolase_CS"/>
</dbReference>
<evidence type="ECO:0000313" key="13">
    <source>
        <dbReference type="Proteomes" id="UP000054078"/>
    </source>
</evidence>
<dbReference type="GO" id="GO:0019677">
    <property type="term" value="P:NAD+ catabolic process"/>
    <property type="evidence" value="ECO:0007669"/>
    <property type="project" value="TreeGrafter"/>
</dbReference>
<gene>
    <name evidence="12" type="ORF">AUL39_07775</name>
</gene>
<evidence type="ECO:0000256" key="5">
    <source>
        <dbReference type="ARBA" id="ARBA00022723"/>
    </source>
</evidence>
<name>A0A117J3Z4_TRASO</name>
<keyword evidence="13" id="KW-1185">Reference proteome</keyword>
<dbReference type="Gene3D" id="3.90.79.20">
    <property type="match status" value="1"/>
</dbReference>
<evidence type="ECO:0000256" key="4">
    <source>
        <dbReference type="ARBA" id="ARBA00012381"/>
    </source>
</evidence>
<dbReference type="EC" id="3.6.1.22" evidence="4"/>
<evidence type="ECO:0000256" key="9">
    <source>
        <dbReference type="ARBA" id="ARBA00023679"/>
    </source>
</evidence>
<dbReference type="PANTHER" id="PTHR42904">
    <property type="entry name" value="NUDIX HYDROLASE, NUDC SUBFAMILY"/>
    <property type="match status" value="1"/>
</dbReference>
<dbReference type="InterPro" id="IPR015376">
    <property type="entry name" value="Znr_NADH_PPase"/>
</dbReference>
<keyword evidence="5" id="KW-0479">Metal-binding</keyword>
<dbReference type="STRING" id="1299998.AUL39_07775"/>
<dbReference type="Pfam" id="PF09297">
    <property type="entry name" value="Zn_ribbon_NUD"/>
    <property type="match status" value="1"/>
</dbReference>
<comment type="catalytic activity">
    <reaction evidence="9">
        <text>a 5'-end NAD(+)-phospho-ribonucleoside in mRNA + H2O = a 5'-end phospho-adenosine-phospho-ribonucleoside in mRNA + beta-nicotinamide D-ribonucleotide + 2 H(+)</text>
        <dbReference type="Rhea" id="RHEA:60876"/>
        <dbReference type="Rhea" id="RHEA-COMP:15698"/>
        <dbReference type="Rhea" id="RHEA-COMP:15719"/>
        <dbReference type="ChEBI" id="CHEBI:14649"/>
        <dbReference type="ChEBI" id="CHEBI:15377"/>
        <dbReference type="ChEBI" id="CHEBI:15378"/>
        <dbReference type="ChEBI" id="CHEBI:144029"/>
        <dbReference type="ChEBI" id="CHEBI:144051"/>
    </reaction>
    <physiologicalReaction direction="left-to-right" evidence="9">
        <dbReference type="Rhea" id="RHEA:60877"/>
    </physiologicalReaction>
</comment>
<dbReference type="Pfam" id="PF00293">
    <property type="entry name" value="NUDIX"/>
    <property type="match status" value="1"/>
</dbReference>